<proteinExistence type="predicted"/>
<gene>
    <name evidence="2" type="ORF">RDB_LOCUS136665</name>
</gene>
<protein>
    <submittedName>
        <fullName evidence="2">Uncharacterized protein</fullName>
    </submittedName>
</protein>
<dbReference type="PANTHER" id="PTHR40375:SF2">
    <property type="entry name" value="SPORULATION-SPECIFIC PROTEIN 22"/>
    <property type="match status" value="1"/>
</dbReference>
<dbReference type="AlphaFoldDB" id="A0A8H3DRD0"/>
<evidence type="ECO:0000313" key="3">
    <source>
        <dbReference type="Proteomes" id="UP000663850"/>
    </source>
</evidence>
<organism evidence="2 3">
    <name type="scientific">Rhizoctonia solani</name>
    <dbReference type="NCBI Taxonomy" id="456999"/>
    <lineage>
        <taxon>Eukaryota</taxon>
        <taxon>Fungi</taxon>
        <taxon>Dikarya</taxon>
        <taxon>Basidiomycota</taxon>
        <taxon>Agaricomycotina</taxon>
        <taxon>Agaricomycetes</taxon>
        <taxon>Cantharellales</taxon>
        <taxon>Ceratobasidiaceae</taxon>
        <taxon>Rhizoctonia</taxon>
    </lineage>
</organism>
<dbReference type="EMBL" id="CAJMWZ010007190">
    <property type="protein sequence ID" value="CAE6534091.1"/>
    <property type="molecule type" value="Genomic_DNA"/>
</dbReference>
<evidence type="ECO:0000313" key="2">
    <source>
        <dbReference type="EMBL" id="CAE6534091.1"/>
    </source>
</evidence>
<dbReference type="GO" id="GO:0090173">
    <property type="term" value="P:regulation of synaptonemal complex assembly"/>
    <property type="evidence" value="ECO:0007669"/>
    <property type="project" value="InterPro"/>
</dbReference>
<reference evidence="2" key="1">
    <citation type="submission" date="2021-01" db="EMBL/GenBank/DDBJ databases">
        <authorList>
            <person name="Kaushik A."/>
        </authorList>
    </citation>
    <scope>NUCLEOTIDE SEQUENCE</scope>
    <source>
        <strain evidence="2">Type strain: AG8-Rh-89/</strain>
    </source>
</reference>
<name>A0A8H3DRD0_9AGAM</name>
<dbReference type="Proteomes" id="UP000663850">
    <property type="component" value="Unassembled WGS sequence"/>
</dbReference>
<evidence type="ECO:0000256" key="1">
    <source>
        <dbReference type="ARBA" id="ARBA00023254"/>
    </source>
</evidence>
<dbReference type="PANTHER" id="PTHR40375">
    <property type="entry name" value="SPORULATION-SPECIFIC PROTEIN 22"/>
    <property type="match status" value="1"/>
</dbReference>
<accession>A0A8H3DRD0</accession>
<comment type="caution">
    <text evidence="2">The sequence shown here is derived from an EMBL/GenBank/DDBJ whole genome shotgun (WGS) entry which is preliminary data.</text>
</comment>
<keyword evidence="1" id="KW-0469">Meiosis</keyword>
<dbReference type="Pfam" id="PF08631">
    <property type="entry name" value="SPO22"/>
    <property type="match status" value="1"/>
</dbReference>
<sequence length="913" mass="100975">MLSGPEPNHVNALVAIKPQILDFSSTDFASLKVNLGRLNNLLDQLPASRNAKRRTRNDETVDVLDREGVQLWNASILLRGIQDQGEAESRKRVFASLRLAAFRLIEAGGDVPPTVESLVHLLQLASKTATALSECNDDRAGSVMMSAADYESQLKNLKEDDRDAPSKESATAQYYCGRMDAAWKDANESVAFFMLEQATDERRLDIMPFPDVEEILGRAIEIGKALLRQSWGKELGANAETPALTQDVTSSADGKSAVAAVKWFQKTFQEALLRSLARAYFASSSTVESNLERAEATIDELIQGNNAANLDVNLLWMKLAILKRGRADAAQLSNVFCSILDKLEFEETNVISFLREVQTVIDTSAGLAISMTQELLDKALNSPNGIGHSFAGTIAMSLLLLVKSLQHSDARSAAEKACQSIARRIDFSMEKTSAAACQLVLWRNGEASYKAKKWVEAADWFVLSASPAFQSMAGAQSRCIRKAALCYIQQGEYAQASTLVSRCSQDESATHYVRFLTAVHQGKVTPAISGASHPLAHSHQGSKMKAVENMLSASDFDRKMLLLATQLAHETKQKTLLLAALEAMYKTLQREPHADTETEGITLVRCSIRILLDLLKEPLAATFQLIESLKNHLQRALGLINVIASRNNLTIIAKDLSWLWRTAYNAAVAGCQDWDELAVAETFDLARELMETYSTTLAAVQDTELKQCIMLSSFSATSGRLFVARRLGSTPAAAELYTKLAKDIPTFREIATGILADGVFDGDDRPGYMINLFFTFEIEVLCRIHEWQRIRAVVEAATEMECVTSTTLEAMADLLVGLAFFPFLYSALEAMLRSSLRSQNISIDKFSRWLRALCTILLARNRQQDRASALSFIEQAVEVIKDNKDDSGDQMYAHDEREWLLHIAFNTGVERFT</sequence>
<dbReference type="InterPro" id="IPR013940">
    <property type="entry name" value="Spo22/ZIP4/TEX11"/>
</dbReference>
<dbReference type="InterPro" id="IPR039057">
    <property type="entry name" value="Spo22/ZIP4"/>
</dbReference>
<dbReference type="GO" id="GO:0051321">
    <property type="term" value="P:meiotic cell cycle"/>
    <property type="evidence" value="ECO:0007669"/>
    <property type="project" value="UniProtKB-KW"/>
</dbReference>